<keyword evidence="6" id="KW-0720">Serine protease</keyword>
<dbReference type="PROSITE" id="PS51257">
    <property type="entry name" value="PROKAR_LIPOPROTEIN"/>
    <property type="match status" value="1"/>
</dbReference>
<dbReference type="InterPro" id="IPR002471">
    <property type="entry name" value="Pept_S9_AS"/>
</dbReference>
<dbReference type="InterPro" id="IPR023302">
    <property type="entry name" value="Pept_S9A_N"/>
</dbReference>
<keyword evidence="4" id="KW-0645">Protease</keyword>
<keyword evidence="12" id="KW-1185">Reference proteome</keyword>
<dbReference type="GO" id="GO:0070012">
    <property type="term" value="F:oligopeptidase activity"/>
    <property type="evidence" value="ECO:0007669"/>
    <property type="project" value="TreeGrafter"/>
</dbReference>
<evidence type="ECO:0000256" key="4">
    <source>
        <dbReference type="ARBA" id="ARBA00022670"/>
    </source>
</evidence>
<protein>
    <recommendedName>
        <fullName evidence="3">prolyl oligopeptidase</fullName>
        <ecNumber evidence="3">3.4.21.26</ecNumber>
    </recommendedName>
    <alternativeName>
        <fullName evidence="8">Proline-specific endopeptidase</fullName>
    </alternativeName>
</protein>
<dbReference type="GO" id="GO:0005829">
    <property type="term" value="C:cytosol"/>
    <property type="evidence" value="ECO:0007669"/>
    <property type="project" value="TreeGrafter"/>
</dbReference>
<feature type="domain" description="Peptidase S9 prolyl oligopeptidase catalytic" evidence="9">
    <location>
        <begin position="489"/>
        <end position="703"/>
    </location>
</feature>
<reference evidence="11 12" key="1">
    <citation type="submission" date="2013-12" db="EMBL/GenBank/DDBJ databases">
        <authorList>
            <consortium name="DOE Joint Genome Institute"/>
            <person name="Eisen J."/>
            <person name="Huntemann M."/>
            <person name="Han J."/>
            <person name="Chen A."/>
            <person name="Kyrpides N."/>
            <person name="Mavromatis K."/>
            <person name="Markowitz V."/>
            <person name="Palaniappan K."/>
            <person name="Ivanova N."/>
            <person name="Schaumberg A."/>
            <person name="Pati A."/>
            <person name="Liolios K."/>
            <person name="Nordberg H.P."/>
            <person name="Cantor M.N."/>
            <person name="Hua S.X."/>
            <person name="Woyke T."/>
        </authorList>
    </citation>
    <scope>NUCLEOTIDE SEQUENCE [LARGE SCALE GENOMIC DNA]</scope>
    <source>
        <strain evidence="12">DSM 18177</strain>
    </source>
</reference>
<feature type="domain" description="Peptidase S9A N-terminal" evidence="10">
    <location>
        <begin position="34"/>
        <end position="430"/>
    </location>
</feature>
<gene>
    <name evidence="11" type="ORF">BARVI_07520</name>
</gene>
<dbReference type="GeneID" id="90529257"/>
<comment type="function">
    <text evidence="7">Cleaves peptide bonds on the C-terminal side of prolyl residues within peptides that are up to approximately 30 amino acids long. Has an absolute requirement for an X-Pro bond in the trans configuration immediately preceding the Pro-Y scissible bond.</text>
</comment>
<evidence type="ECO:0000256" key="6">
    <source>
        <dbReference type="ARBA" id="ARBA00022825"/>
    </source>
</evidence>
<dbReference type="Gene3D" id="3.40.50.1820">
    <property type="entry name" value="alpha/beta hydrolase"/>
    <property type="match status" value="1"/>
</dbReference>
<organism evidence="11 12">
    <name type="scientific">Barnesiella viscericola DSM 18177</name>
    <dbReference type="NCBI Taxonomy" id="880074"/>
    <lineage>
        <taxon>Bacteria</taxon>
        <taxon>Pseudomonadati</taxon>
        <taxon>Bacteroidota</taxon>
        <taxon>Bacteroidia</taxon>
        <taxon>Bacteroidales</taxon>
        <taxon>Barnesiellaceae</taxon>
        <taxon>Barnesiella</taxon>
    </lineage>
</organism>
<name>W0ESW3_9BACT</name>
<dbReference type="FunFam" id="3.40.50.1820:FF:000005">
    <property type="entry name" value="Prolyl endopeptidase"/>
    <property type="match status" value="1"/>
</dbReference>
<dbReference type="SUPFAM" id="SSF50993">
    <property type="entry name" value="Peptidase/esterase 'gauge' domain"/>
    <property type="match status" value="1"/>
</dbReference>
<dbReference type="PANTHER" id="PTHR42881">
    <property type="entry name" value="PROLYL ENDOPEPTIDASE"/>
    <property type="match status" value="1"/>
</dbReference>
<dbReference type="AlphaFoldDB" id="W0ESW3"/>
<evidence type="ECO:0000256" key="5">
    <source>
        <dbReference type="ARBA" id="ARBA00022801"/>
    </source>
</evidence>
<dbReference type="PATRIC" id="fig|880074.11.peg.1566"/>
<dbReference type="PRINTS" id="PR00862">
    <property type="entry name" value="PROLIGOPTASE"/>
</dbReference>
<evidence type="ECO:0000256" key="3">
    <source>
        <dbReference type="ARBA" id="ARBA00011897"/>
    </source>
</evidence>
<evidence type="ECO:0000259" key="9">
    <source>
        <dbReference type="Pfam" id="PF00326"/>
    </source>
</evidence>
<dbReference type="KEGG" id="bvs:BARVI_07520"/>
<dbReference type="InterPro" id="IPR002470">
    <property type="entry name" value="Peptidase_S9A"/>
</dbReference>
<dbReference type="Pfam" id="PF02897">
    <property type="entry name" value="Peptidase_S9_N"/>
    <property type="match status" value="1"/>
</dbReference>
<dbReference type="Proteomes" id="UP000018901">
    <property type="component" value="Chromosome"/>
</dbReference>
<dbReference type="PANTHER" id="PTHR42881:SF2">
    <property type="entry name" value="PROLYL ENDOPEPTIDASE"/>
    <property type="match status" value="1"/>
</dbReference>
<comment type="similarity">
    <text evidence="2">Belongs to the peptidase S9A family.</text>
</comment>
<dbReference type="GO" id="GO:0006508">
    <property type="term" value="P:proteolysis"/>
    <property type="evidence" value="ECO:0007669"/>
    <property type="project" value="UniProtKB-KW"/>
</dbReference>
<dbReference type="InterPro" id="IPR001375">
    <property type="entry name" value="Peptidase_S9_cat"/>
</dbReference>
<dbReference type="Pfam" id="PF00326">
    <property type="entry name" value="Peptidase_S9"/>
    <property type="match status" value="1"/>
</dbReference>
<dbReference type="SUPFAM" id="SSF53474">
    <property type="entry name" value="alpha/beta-Hydrolases"/>
    <property type="match status" value="1"/>
</dbReference>
<evidence type="ECO:0000256" key="1">
    <source>
        <dbReference type="ARBA" id="ARBA00001070"/>
    </source>
</evidence>
<evidence type="ECO:0000313" key="11">
    <source>
        <dbReference type="EMBL" id="AHF12638.1"/>
    </source>
</evidence>
<proteinExistence type="inferred from homology"/>
<evidence type="ECO:0000256" key="8">
    <source>
        <dbReference type="ARBA" id="ARBA00081187"/>
    </source>
</evidence>
<keyword evidence="5" id="KW-0378">Hydrolase</keyword>
<dbReference type="RefSeq" id="WP_025278599.1">
    <property type="nucleotide sequence ID" value="NZ_CP007034.1"/>
</dbReference>
<dbReference type="HOGENOM" id="CLU_011290_1_1_10"/>
<evidence type="ECO:0000256" key="2">
    <source>
        <dbReference type="ARBA" id="ARBA00005228"/>
    </source>
</evidence>
<dbReference type="InterPro" id="IPR051167">
    <property type="entry name" value="Prolyl_oligopep/macrocyclase"/>
</dbReference>
<dbReference type="EC" id="3.4.21.26" evidence="3"/>
<dbReference type="PROSITE" id="PS00708">
    <property type="entry name" value="PRO_ENDOPEP_SER"/>
    <property type="match status" value="1"/>
</dbReference>
<comment type="catalytic activity">
    <reaction evidence="1">
        <text>Hydrolysis of Pro-|-Xaa &gt;&gt; Ala-|-Xaa in oligopeptides.</text>
        <dbReference type="EC" id="3.4.21.26"/>
    </reaction>
</comment>
<dbReference type="Gene3D" id="2.130.10.120">
    <property type="entry name" value="Prolyl oligopeptidase, N-terminal domain"/>
    <property type="match status" value="1"/>
</dbReference>
<dbReference type="EMBL" id="CP007034">
    <property type="protein sequence ID" value="AHF12638.1"/>
    <property type="molecule type" value="Genomic_DNA"/>
</dbReference>
<sequence>MKNRFLSVALSTLVMTTLSTSCNQVKKIEHLPYPEAERGNVTDNYFGTEVADPYRWLEDDNSAATAAWVKAENEVTFDYLSKIPFRQAIKERLTQLWNYPKESAPSKKGDWLYYSRNDGLQNQDVIYRRANPEATPEVFLDPNRLSDDGTVALTATSFSKDGKYFAFSAAASGSDWIEIRVMETATKRLLDDSIKWVKFSGAVWSPDGQGFYYSGYEAPKKGIYSAKNEYQKVYYHRIGTPQSADRIVYADPQHPLRYFSAWESDDSRWIFVSSSEGTSGSEILYKRKEAPKFEVLLKGFDHDYNIVDCSDDQLYVRSNEGAENYNLIKIDLNDPSKREVVIPEKETLLESVQAAGGRLTAIYLEDAQNKVYQYTPDGTLVREVELPGIGTVDGFDGEKEDTRLYYSITTFTAPATIYAFDIESGQSTLYFRPEVAFNPDDFTTEQIFFTSKDGTRVPMFVSYKKGLKLNGNNPCYLYGYGGFQISLTPSFSPSSIMFMEQGGVYVFVTLRGGLEYGEKWHKAGMLENKQNVFDDFISAAQYLIDNRYTSSKKLAIAGGSNGGLLVGACEVQRPDLFAVCLPSVGVMDMLRYHKFTIGWGWVVEYGSSDDPEQFKYIYKYSPLHNIKKGEKYPATLITTADHDDRVVPAHSFKFAAQMQYAQAGSAPILIRIETKAGHGAGKPISKRIDEATDCYSFLFQNTGTPYKPVHQK</sequence>
<evidence type="ECO:0000256" key="7">
    <source>
        <dbReference type="ARBA" id="ARBA00060121"/>
    </source>
</evidence>
<evidence type="ECO:0000313" key="12">
    <source>
        <dbReference type="Proteomes" id="UP000018901"/>
    </source>
</evidence>
<dbReference type="InterPro" id="IPR029058">
    <property type="entry name" value="AB_hydrolase_fold"/>
</dbReference>
<dbReference type="eggNOG" id="COG1505">
    <property type="taxonomic scope" value="Bacteria"/>
</dbReference>
<dbReference type="GO" id="GO:0004252">
    <property type="term" value="F:serine-type endopeptidase activity"/>
    <property type="evidence" value="ECO:0007669"/>
    <property type="project" value="UniProtKB-EC"/>
</dbReference>
<evidence type="ECO:0000259" key="10">
    <source>
        <dbReference type="Pfam" id="PF02897"/>
    </source>
</evidence>
<dbReference type="STRING" id="880074.BARVI_07520"/>
<accession>W0ESW3</accession>